<keyword evidence="1" id="KW-0812">Transmembrane</keyword>
<gene>
    <name evidence="2" type="ORF">MNBD_BACTEROID06-158</name>
</gene>
<reference evidence="2" key="1">
    <citation type="submission" date="2018-06" db="EMBL/GenBank/DDBJ databases">
        <authorList>
            <person name="Zhirakovskaya E."/>
        </authorList>
    </citation>
    <scope>NUCLEOTIDE SEQUENCE</scope>
</reference>
<evidence type="ECO:0000313" key="2">
    <source>
        <dbReference type="EMBL" id="VAW27024.1"/>
    </source>
</evidence>
<keyword evidence="1" id="KW-0472">Membrane</keyword>
<evidence type="ECO:0000256" key="1">
    <source>
        <dbReference type="SAM" id="Phobius"/>
    </source>
</evidence>
<dbReference type="AlphaFoldDB" id="A0A3B0V4N1"/>
<name>A0A3B0V4N1_9ZZZZ</name>
<organism evidence="2">
    <name type="scientific">hydrothermal vent metagenome</name>
    <dbReference type="NCBI Taxonomy" id="652676"/>
    <lineage>
        <taxon>unclassified sequences</taxon>
        <taxon>metagenomes</taxon>
        <taxon>ecological metagenomes</taxon>
    </lineage>
</organism>
<sequence>MNIVEVTDLKDNDMKYVILNFLSASALAALLLGGSSLYAKDNTFDDTTLHQLDIQSDIQSDIQPDIKLDEKTRFKKVVPCSLNGPAEIQGFRVQCQSATYLDFRISDGFIPGDHWSLKGKNWDKAPNTAVTTSPGKVIQYGVPARIYNYGGTPQNPGNLDAYVQCSYLHGVDIFGAGSFVLFSSDASNCSITTDRKRSRIDRMP</sequence>
<proteinExistence type="predicted"/>
<feature type="transmembrane region" description="Helical" evidence="1">
    <location>
        <begin position="16"/>
        <end position="39"/>
    </location>
</feature>
<protein>
    <submittedName>
        <fullName evidence="2">Uncharacterized protein</fullName>
    </submittedName>
</protein>
<keyword evidence="1" id="KW-1133">Transmembrane helix</keyword>
<accession>A0A3B0V4N1</accession>
<dbReference type="EMBL" id="UOES01000172">
    <property type="protein sequence ID" value="VAW27024.1"/>
    <property type="molecule type" value="Genomic_DNA"/>
</dbReference>